<reference evidence="1" key="2">
    <citation type="submission" date="2020-09" db="EMBL/GenBank/DDBJ databases">
        <authorList>
            <person name="Sun Q."/>
            <person name="Zhou Y."/>
        </authorList>
    </citation>
    <scope>NUCLEOTIDE SEQUENCE</scope>
    <source>
        <strain evidence="1">CGMCC 4.3508</strain>
    </source>
</reference>
<proteinExistence type="predicted"/>
<keyword evidence="2" id="KW-1185">Reference proteome</keyword>
<accession>A0A917RYD1</accession>
<dbReference type="AlphaFoldDB" id="A0A917RYD1"/>
<gene>
    <name evidence="1" type="ORF">GCM10011588_68430</name>
</gene>
<reference evidence="1" key="1">
    <citation type="journal article" date="2014" name="Int. J. Syst. Evol. Microbiol.">
        <title>Complete genome sequence of Corynebacterium casei LMG S-19264T (=DSM 44701T), isolated from a smear-ripened cheese.</title>
        <authorList>
            <consortium name="US DOE Joint Genome Institute (JGI-PGF)"/>
            <person name="Walter F."/>
            <person name="Albersmeier A."/>
            <person name="Kalinowski J."/>
            <person name="Ruckert C."/>
        </authorList>
    </citation>
    <scope>NUCLEOTIDE SEQUENCE</scope>
    <source>
        <strain evidence="1">CGMCC 4.3508</strain>
    </source>
</reference>
<organism evidence="1 2">
    <name type="scientific">Nocardia jinanensis</name>
    <dbReference type="NCBI Taxonomy" id="382504"/>
    <lineage>
        <taxon>Bacteria</taxon>
        <taxon>Bacillati</taxon>
        <taxon>Actinomycetota</taxon>
        <taxon>Actinomycetes</taxon>
        <taxon>Mycobacteriales</taxon>
        <taxon>Nocardiaceae</taxon>
        <taxon>Nocardia</taxon>
    </lineage>
</organism>
<comment type="caution">
    <text evidence="1">The sequence shown here is derived from an EMBL/GenBank/DDBJ whole genome shotgun (WGS) entry which is preliminary data.</text>
</comment>
<dbReference type="EMBL" id="BMMH01000035">
    <property type="protein sequence ID" value="GGL43992.1"/>
    <property type="molecule type" value="Genomic_DNA"/>
</dbReference>
<name>A0A917RYD1_9NOCA</name>
<protein>
    <submittedName>
        <fullName evidence="1">Uncharacterized protein</fullName>
    </submittedName>
</protein>
<sequence length="63" mass="6750">MLLCVIEVGDQVRIGQSGVSIFVVNEIDTVEGRAVIESVEESAPGRYPFTMPLTALSKVEPGD</sequence>
<dbReference type="Proteomes" id="UP000638263">
    <property type="component" value="Unassembled WGS sequence"/>
</dbReference>
<evidence type="ECO:0000313" key="2">
    <source>
        <dbReference type="Proteomes" id="UP000638263"/>
    </source>
</evidence>
<evidence type="ECO:0000313" key="1">
    <source>
        <dbReference type="EMBL" id="GGL43992.1"/>
    </source>
</evidence>